<evidence type="ECO:0000256" key="9">
    <source>
        <dbReference type="ARBA" id="ARBA00050729"/>
    </source>
</evidence>
<evidence type="ECO:0000256" key="4">
    <source>
        <dbReference type="ARBA" id="ARBA00022777"/>
    </source>
</evidence>
<keyword evidence="4" id="KW-0418">Kinase</keyword>
<dbReference type="PANTHER" id="PTHR10584">
    <property type="entry name" value="SUGAR KINASE"/>
    <property type="match status" value="1"/>
</dbReference>
<dbReference type="EMBL" id="BMXA01000001">
    <property type="protein sequence ID" value="GGZ97675.1"/>
    <property type="molecule type" value="Genomic_DNA"/>
</dbReference>
<dbReference type="PANTHER" id="PTHR10584:SF167">
    <property type="entry name" value="PFKB DOMAIN PROTEIN"/>
    <property type="match status" value="1"/>
</dbReference>
<evidence type="ECO:0000256" key="5">
    <source>
        <dbReference type="ARBA" id="ARBA00022840"/>
    </source>
</evidence>
<protein>
    <recommendedName>
        <fullName evidence="12">2-dehydro-3-deoxygluconokinase</fullName>
        <ecNumber evidence="11">2.7.1.45</ecNumber>
    </recommendedName>
    <alternativeName>
        <fullName evidence="13">2-keto-3-deoxygluconokinase</fullName>
    </alternativeName>
    <alternativeName>
        <fullName evidence="14">3-deoxy-2-oxo-D-gluconate kinase</fullName>
    </alternativeName>
    <alternativeName>
        <fullName evidence="8">KDG kinase</fullName>
    </alternativeName>
</protein>
<keyword evidence="6" id="KW-0119">Carbohydrate metabolism</keyword>
<dbReference type="Proteomes" id="UP000614811">
    <property type="component" value="Unassembled WGS sequence"/>
</dbReference>
<dbReference type="CDD" id="cd01166">
    <property type="entry name" value="KdgK"/>
    <property type="match status" value="1"/>
</dbReference>
<dbReference type="PROSITE" id="PS00584">
    <property type="entry name" value="PFKB_KINASES_2"/>
    <property type="match status" value="1"/>
</dbReference>
<proteinExistence type="inferred from homology"/>
<dbReference type="InterPro" id="IPR011611">
    <property type="entry name" value="PfkB_dom"/>
</dbReference>
<comment type="function">
    <text evidence="10">Catalyzes the phosphorylation of 2-keto-3-deoxygluconate (KDG) to produce 2-keto-3-deoxy-6-phosphogluconate (KDPG).</text>
</comment>
<keyword evidence="2" id="KW-0808">Transferase</keyword>
<keyword evidence="3" id="KW-0547">Nucleotide-binding</keyword>
<evidence type="ECO:0000259" key="15">
    <source>
        <dbReference type="Pfam" id="PF00294"/>
    </source>
</evidence>
<evidence type="ECO:0000256" key="2">
    <source>
        <dbReference type="ARBA" id="ARBA00022679"/>
    </source>
</evidence>
<dbReference type="RefSeq" id="WP_189398188.1">
    <property type="nucleotide sequence ID" value="NZ_BMXA01000001.1"/>
</dbReference>
<evidence type="ECO:0000256" key="12">
    <source>
        <dbReference type="ARBA" id="ARBA00067931"/>
    </source>
</evidence>
<dbReference type="InterPro" id="IPR002173">
    <property type="entry name" value="Carboh/pur_kinase_PfkB_CS"/>
</dbReference>
<reference evidence="16" key="1">
    <citation type="journal article" date="2014" name="Int. J. Syst. Evol. Microbiol.">
        <title>Complete genome sequence of Corynebacterium casei LMG S-19264T (=DSM 44701T), isolated from a smear-ripened cheese.</title>
        <authorList>
            <consortium name="US DOE Joint Genome Institute (JGI-PGF)"/>
            <person name="Walter F."/>
            <person name="Albersmeier A."/>
            <person name="Kalinowski J."/>
            <person name="Ruckert C."/>
        </authorList>
    </citation>
    <scope>NUCLEOTIDE SEQUENCE</scope>
    <source>
        <strain evidence="16">KCTC 12711</strain>
    </source>
</reference>
<evidence type="ECO:0000256" key="11">
    <source>
        <dbReference type="ARBA" id="ARBA00066369"/>
    </source>
</evidence>
<dbReference type="AlphaFoldDB" id="A0A918RH74"/>
<evidence type="ECO:0000256" key="14">
    <source>
        <dbReference type="ARBA" id="ARBA00080545"/>
    </source>
</evidence>
<dbReference type="GO" id="GO:0008673">
    <property type="term" value="F:2-dehydro-3-deoxygluconokinase activity"/>
    <property type="evidence" value="ECO:0007669"/>
    <property type="project" value="UniProtKB-EC"/>
</dbReference>
<dbReference type="FunFam" id="3.40.1190.20:FF:000011">
    <property type="entry name" value="2-dehydro-3-deoxygluconokinase, putative"/>
    <property type="match status" value="1"/>
</dbReference>
<dbReference type="EC" id="2.7.1.45" evidence="11"/>
<dbReference type="GO" id="GO:0005524">
    <property type="term" value="F:ATP binding"/>
    <property type="evidence" value="ECO:0007669"/>
    <property type="project" value="UniProtKB-KW"/>
</dbReference>
<dbReference type="SUPFAM" id="SSF53613">
    <property type="entry name" value="Ribokinase-like"/>
    <property type="match status" value="1"/>
</dbReference>
<dbReference type="Gene3D" id="3.40.1190.20">
    <property type="match status" value="1"/>
</dbReference>
<accession>A0A918RH74</accession>
<evidence type="ECO:0000256" key="7">
    <source>
        <dbReference type="ARBA" id="ARBA00043951"/>
    </source>
</evidence>
<comment type="similarity">
    <text evidence="1">Belongs to the carbohydrate kinase PfkB family.</text>
</comment>
<comment type="caution">
    <text evidence="16">The sequence shown here is derived from an EMBL/GenBank/DDBJ whole genome shotgun (WGS) entry which is preliminary data.</text>
</comment>
<evidence type="ECO:0000256" key="3">
    <source>
        <dbReference type="ARBA" id="ARBA00022741"/>
    </source>
</evidence>
<keyword evidence="17" id="KW-1185">Reference proteome</keyword>
<evidence type="ECO:0000313" key="16">
    <source>
        <dbReference type="EMBL" id="GGZ97675.1"/>
    </source>
</evidence>
<keyword evidence="5" id="KW-0067">ATP-binding</keyword>
<dbReference type="InterPro" id="IPR029056">
    <property type="entry name" value="Ribokinase-like"/>
</dbReference>
<dbReference type="Pfam" id="PF00294">
    <property type="entry name" value="PfkB"/>
    <property type="match status" value="1"/>
</dbReference>
<feature type="domain" description="Carbohydrate kinase PfkB" evidence="15">
    <location>
        <begin position="4"/>
        <end position="303"/>
    </location>
</feature>
<evidence type="ECO:0000313" key="17">
    <source>
        <dbReference type="Proteomes" id="UP000614811"/>
    </source>
</evidence>
<name>A0A918RH74_9GAMM</name>
<evidence type="ECO:0000256" key="6">
    <source>
        <dbReference type="ARBA" id="ARBA00023277"/>
    </source>
</evidence>
<evidence type="ECO:0000256" key="1">
    <source>
        <dbReference type="ARBA" id="ARBA00010688"/>
    </source>
</evidence>
<evidence type="ECO:0000256" key="8">
    <source>
        <dbReference type="ARBA" id="ARBA00044254"/>
    </source>
</evidence>
<sequence>MSDRIAVIGECMLELRTADRASLTNTKPLDMGFGGDTLNTSIYMARAGMAPSYITALGDDALSTWLLESWEQEGIACDQVVRMPNSVPGMYMINVDAQGERSFLYWRKHSPASRLFDDLKRASDVFSMLRSFPTIYLSGISLAILPEASRERLIDFLVDYSRNRGAVLFDGNYRPALWQSPNAAQSVFQRLYGLSQIALPTYEDESDLFGYQSPAQAIDAITEFGAREIVLKMGAEGCLARSEAGTEIVPSIKTEAVDTTAAGDSFNAGFLAARLRGADIVSACQRGHELASRVIQHRGAIIPA</sequence>
<organism evidence="16 17">
    <name type="scientific">Arenicella chitinivorans</name>
    <dbReference type="NCBI Taxonomy" id="1329800"/>
    <lineage>
        <taxon>Bacteria</taxon>
        <taxon>Pseudomonadati</taxon>
        <taxon>Pseudomonadota</taxon>
        <taxon>Gammaproteobacteria</taxon>
        <taxon>Arenicellales</taxon>
        <taxon>Arenicellaceae</taxon>
        <taxon>Arenicella</taxon>
    </lineage>
</organism>
<comment type="pathway">
    <text evidence="7">Carbohydrate acid metabolism; 2-dehydro-3-deoxy-D-gluconate degradation; D-glyceraldehyde 3-phosphate and pyruvate from 2-dehydro-3-deoxy-D-gluconate: step 1/2.</text>
</comment>
<evidence type="ECO:0000256" key="13">
    <source>
        <dbReference type="ARBA" id="ARBA00075711"/>
    </source>
</evidence>
<evidence type="ECO:0000256" key="10">
    <source>
        <dbReference type="ARBA" id="ARBA00054997"/>
    </source>
</evidence>
<comment type="catalytic activity">
    <reaction evidence="9">
        <text>2-dehydro-3-deoxy-D-gluconate + ATP = 2-dehydro-3-deoxy-6-phospho-D-gluconate + ADP + H(+)</text>
        <dbReference type="Rhea" id="RHEA:14797"/>
        <dbReference type="ChEBI" id="CHEBI:15378"/>
        <dbReference type="ChEBI" id="CHEBI:30616"/>
        <dbReference type="ChEBI" id="CHEBI:57569"/>
        <dbReference type="ChEBI" id="CHEBI:57990"/>
        <dbReference type="ChEBI" id="CHEBI:456216"/>
        <dbReference type="EC" id="2.7.1.45"/>
    </reaction>
</comment>
<reference evidence="16" key="2">
    <citation type="submission" date="2020-09" db="EMBL/GenBank/DDBJ databases">
        <authorList>
            <person name="Sun Q."/>
            <person name="Kim S."/>
        </authorList>
    </citation>
    <scope>NUCLEOTIDE SEQUENCE</scope>
    <source>
        <strain evidence="16">KCTC 12711</strain>
    </source>
</reference>
<gene>
    <name evidence="16" type="ORF">GCM10008090_02480</name>
</gene>